<proteinExistence type="predicted"/>
<protein>
    <submittedName>
        <fullName evidence="1">Uncharacterized protein</fullName>
    </submittedName>
</protein>
<accession>A0AAV4U4S7</accession>
<dbReference type="Proteomes" id="UP001054945">
    <property type="component" value="Unassembled WGS sequence"/>
</dbReference>
<sequence>SSFYAFDLRNLASKPDRLAADSSCARDVCDKPVGQNIYHLG</sequence>
<keyword evidence="2" id="KW-1185">Reference proteome</keyword>
<comment type="caution">
    <text evidence="1">The sequence shown here is derived from an EMBL/GenBank/DDBJ whole genome shotgun (WGS) entry which is preliminary data.</text>
</comment>
<dbReference type="AlphaFoldDB" id="A0AAV4U4S7"/>
<name>A0AAV4U4S7_CAEEX</name>
<gene>
    <name evidence="1" type="ORF">CEXT_624561</name>
</gene>
<organism evidence="1 2">
    <name type="scientific">Caerostris extrusa</name>
    <name type="common">Bark spider</name>
    <name type="synonym">Caerostris bankana</name>
    <dbReference type="NCBI Taxonomy" id="172846"/>
    <lineage>
        <taxon>Eukaryota</taxon>
        <taxon>Metazoa</taxon>
        <taxon>Ecdysozoa</taxon>
        <taxon>Arthropoda</taxon>
        <taxon>Chelicerata</taxon>
        <taxon>Arachnida</taxon>
        <taxon>Araneae</taxon>
        <taxon>Araneomorphae</taxon>
        <taxon>Entelegynae</taxon>
        <taxon>Araneoidea</taxon>
        <taxon>Araneidae</taxon>
        <taxon>Caerostris</taxon>
    </lineage>
</organism>
<reference evidence="1 2" key="1">
    <citation type="submission" date="2021-06" db="EMBL/GenBank/DDBJ databases">
        <title>Caerostris extrusa draft genome.</title>
        <authorList>
            <person name="Kono N."/>
            <person name="Arakawa K."/>
        </authorList>
    </citation>
    <scope>NUCLEOTIDE SEQUENCE [LARGE SCALE GENOMIC DNA]</scope>
</reference>
<feature type="non-terminal residue" evidence="1">
    <location>
        <position position="1"/>
    </location>
</feature>
<dbReference type="EMBL" id="BPLR01012285">
    <property type="protein sequence ID" value="GIY52750.1"/>
    <property type="molecule type" value="Genomic_DNA"/>
</dbReference>
<evidence type="ECO:0000313" key="1">
    <source>
        <dbReference type="EMBL" id="GIY52750.1"/>
    </source>
</evidence>
<evidence type="ECO:0000313" key="2">
    <source>
        <dbReference type="Proteomes" id="UP001054945"/>
    </source>
</evidence>